<dbReference type="InterPro" id="IPR037682">
    <property type="entry name" value="TonB_C"/>
</dbReference>
<evidence type="ECO:0000313" key="10">
    <source>
        <dbReference type="EMBL" id="SMH64361.1"/>
    </source>
</evidence>
<evidence type="ECO:0000256" key="5">
    <source>
        <dbReference type="SAM" id="MobiDB-lite"/>
    </source>
</evidence>
<gene>
    <name evidence="10" type="ORF">AFERRI_10394</name>
    <name evidence="8" type="ORF">AFERRI_400116</name>
    <name evidence="9" type="ORF">BBC27_12955</name>
</gene>
<reference evidence="10 12" key="4">
    <citation type="submission" date="2017-03" db="EMBL/GenBank/DDBJ databases">
        <authorList>
            <person name="Regsiter A."/>
            <person name="William W."/>
        </authorList>
    </citation>
    <scope>NUCLEOTIDE SEQUENCE [LARGE SCALE GENOMIC DNA]</scope>
    <source>
        <strain evidence="10">PRJEB5721</strain>
    </source>
</reference>
<evidence type="ECO:0000313" key="9">
    <source>
        <dbReference type="EMBL" id="OCB02460.1"/>
    </source>
</evidence>
<dbReference type="EMBL" id="MASQ01000095">
    <property type="protein sequence ID" value="OCB02460.1"/>
    <property type="molecule type" value="Genomic_DNA"/>
</dbReference>
<dbReference type="PROSITE" id="PS52015">
    <property type="entry name" value="TONB_CTD"/>
    <property type="match status" value="1"/>
</dbReference>
<dbReference type="Proteomes" id="UP000193925">
    <property type="component" value="Chromosome AFERRI"/>
</dbReference>
<name>A0A060UPG3_9PROT</name>
<dbReference type="InterPro" id="IPR006260">
    <property type="entry name" value="TonB/TolA_C"/>
</dbReference>
<dbReference type="NCBIfam" id="TIGR01352">
    <property type="entry name" value="tonB_Cterm"/>
    <property type="match status" value="1"/>
</dbReference>
<evidence type="ECO:0000256" key="6">
    <source>
        <dbReference type="SAM" id="Phobius"/>
    </source>
</evidence>
<evidence type="ECO:0000256" key="4">
    <source>
        <dbReference type="ARBA" id="ARBA00023136"/>
    </source>
</evidence>
<dbReference type="Gene3D" id="3.30.1150.10">
    <property type="match status" value="1"/>
</dbReference>
<evidence type="ECO:0000259" key="7">
    <source>
        <dbReference type="PROSITE" id="PS52015"/>
    </source>
</evidence>
<dbReference type="Pfam" id="PF03544">
    <property type="entry name" value="TonB_C"/>
    <property type="match status" value="1"/>
</dbReference>
<evidence type="ECO:0000313" key="12">
    <source>
        <dbReference type="Proteomes" id="UP000193925"/>
    </source>
</evidence>
<keyword evidence="4 6" id="KW-0472">Membrane</keyword>
<protein>
    <submittedName>
        <fullName evidence="9">Energy transducer TonB</fullName>
    </submittedName>
    <submittedName>
        <fullName evidence="8">TonB family protein</fullName>
    </submittedName>
</protein>
<reference evidence="9 11" key="3">
    <citation type="submission" date="2016-07" db="EMBL/GenBank/DDBJ databases">
        <title>Draft genome of a psychrotolerant acidophile Acidithiobacillus ferrivorans strain YL15.</title>
        <authorList>
            <person name="Peng T."/>
            <person name="Ma L."/>
            <person name="Nan M."/>
            <person name="An N."/>
            <person name="Wang M."/>
            <person name="Qiu G."/>
            <person name="Zeng W."/>
        </authorList>
    </citation>
    <scope>NUCLEOTIDE SEQUENCE [LARGE SCALE GENOMIC DNA]</scope>
    <source>
        <strain evidence="9 11">YL15</strain>
    </source>
</reference>
<dbReference type="GO" id="GO:0055085">
    <property type="term" value="P:transmembrane transport"/>
    <property type="evidence" value="ECO:0007669"/>
    <property type="project" value="InterPro"/>
</dbReference>
<accession>A0A060UPG3</accession>
<feature type="region of interest" description="Disordered" evidence="5">
    <location>
        <begin position="95"/>
        <end position="141"/>
    </location>
</feature>
<evidence type="ECO:0000256" key="3">
    <source>
        <dbReference type="ARBA" id="ARBA00022989"/>
    </source>
</evidence>
<dbReference type="AlphaFoldDB" id="A0A060UPG3"/>
<organism evidence="8">
    <name type="scientific">Acidithiobacillus ferrivorans</name>
    <dbReference type="NCBI Taxonomy" id="160808"/>
    <lineage>
        <taxon>Bacteria</taxon>
        <taxon>Pseudomonadati</taxon>
        <taxon>Pseudomonadota</taxon>
        <taxon>Acidithiobacillia</taxon>
        <taxon>Acidithiobacillales</taxon>
        <taxon>Acidithiobacillaceae</taxon>
        <taxon>Acidithiobacillus</taxon>
    </lineage>
</organism>
<keyword evidence="3 6" id="KW-1133">Transmembrane helix</keyword>
<dbReference type="RefSeq" id="WP_035192820.1">
    <property type="nucleotide sequence ID" value="NZ_CCCS020000035.1"/>
</dbReference>
<sequence length="276" mass="30789">MAIAEHKFYFLVPEEKPHWSESLLPWLLLSALLMAAGIIFFVHIQKPKRQSLPNHTTVHKTFHIMPKPIRSQAPSPTKPRVAPLSRPVVVPHRVVPAAHPQPRPRPVPQPRRVPARTHPLPQRVSPERTPASPSAQPQPLPHLSIGRLEQQMDQVARAATASPPLPKFKNPKGPVADFYIAGWIQKLERIGDLNYPGDMVGQLKVKVVLNPQGDLKRIIMVQSSGNKALDAAAERIIRLSFPYMPFSKQLAEQTRKIEIPLNMHFLGVRHVSAGGG</sequence>
<dbReference type="GO" id="GO:0016020">
    <property type="term" value="C:membrane"/>
    <property type="evidence" value="ECO:0007669"/>
    <property type="project" value="UniProtKB-SubCell"/>
</dbReference>
<proteinExistence type="predicted"/>
<dbReference type="EMBL" id="LT841305">
    <property type="protein sequence ID" value="SMH64361.1"/>
    <property type="molecule type" value="Genomic_DNA"/>
</dbReference>
<reference evidence="8" key="2">
    <citation type="submission" date="2014-07" db="EMBL/GenBank/DDBJ databases">
        <title>Initial genome analysis of the psychrotolerant acidophile Acidithiobacillus ferrivorans CF27: insights into iron and sulfur oxidation pathways and into biofilm formation.</title>
        <authorList>
            <person name="Talla E."/>
            <person name="Hedrich S."/>
            <person name="Mangenot S."/>
            <person name="Ji B."/>
            <person name="Johnson D.B."/>
            <person name="Barbe V."/>
            <person name="Bonnefoy V."/>
        </authorList>
    </citation>
    <scope>NUCLEOTIDE SEQUENCE [LARGE SCALE GENOMIC DNA]</scope>
    <source>
        <strain evidence="8">CF27</strain>
    </source>
</reference>
<feature type="compositionally biased region" description="Low complexity" evidence="5">
    <location>
        <begin position="130"/>
        <end position="141"/>
    </location>
</feature>
<evidence type="ECO:0000313" key="11">
    <source>
        <dbReference type="Proteomes" id="UP000093129"/>
    </source>
</evidence>
<comment type="subcellular location">
    <subcellularLocation>
        <location evidence="1">Membrane</location>
        <topology evidence="1">Single-pass membrane protein</topology>
    </subcellularLocation>
</comment>
<dbReference type="EMBL" id="CCCS020000035">
    <property type="protein sequence ID" value="CDQ10335.1"/>
    <property type="molecule type" value="Genomic_DNA"/>
</dbReference>
<evidence type="ECO:0000313" key="8">
    <source>
        <dbReference type="EMBL" id="CDQ10335.1"/>
    </source>
</evidence>
<feature type="transmembrane region" description="Helical" evidence="6">
    <location>
        <begin position="23"/>
        <end position="42"/>
    </location>
</feature>
<keyword evidence="2 6" id="KW-0812">Transmembrane</keyword>
<evidence type="ECO:0000256" key="1">
    <source>
        <dbReference type="ARBA" id="ARBA00004167"/>
    </source>
</evidence>
<reference evidence="8" key="1">
    <citation type="submission" date="2014-03" db="EMBL/GenBank/DDBJ databases">
        <authorList>
            <person name="Genoscope - CEA"/>
        </authorList>
    </citation>
    <scope>NUCLEOTIDE SEQUENCE [LARGE SCALE GENOMIC DNA]</scope>
    <source>
        <strain evidence="8">CF27</strain>
    </source>
</reference>
<evidence type="ECO:0000256" key="2">
    <source>
        <dbReference type="ARBA" id="ARBA00022692"/>
    </source>
</evidence>
<feature type="domain" description="TonB C-terminal" evidence="7">
    <location>
        <begin position="175"/>
        <end position="272"/>
    </location>
</feature>
<feature type="compositionally biased region" description="Pro residues" evidence="5">
    <location>
        <begin position="99"/>
        <end position="111"/>
    </location>
</feature>
<dbReference type="SUPFAM" id="SSF74653">
    <property type="entry name" value="TolA/TonB C-terminal domain"/>
    <property type="match status" value="1"/>
</dbReference>
<dbReference type="Proteomes" id="UP000093129">
    <property type="component" value="Unassembled WGS sequence"/>
</dbReference>
<keyword evidence="12" id="KW-1185">Reference proteome</keyword>